<comment type="subcellular location">
    <subcellularLocation>
        <location evidence="1 8">Cell membrane</location>
        <topology evidence="1 8">Multi-pass membrane protein</topology>
    </subcellularLocation>
</comment>
<organism evidence="10 11">
    <name type="scientific">Thorsellia anophelis DSM 18579</name>
    <dbReference type="NCBI Taxonomy" id="1123402"/>
    <lineage>
        <taxon>Bacteria</taxon>
        <taxon>Pseudomonadati</taxon>
        <taxon>Pseudomonadota</taxon>
        <taxon>Gammaproteobacteria</taxon>
        <taxon>Enterobacterales</taxon>
        <taxon>Thorselliaceae</taxon>
        <taxon>Thorsellia</taxon>
    </lineage>
</organism>
<dbReference type="GO" id="GO:0005886">
    <property type="term" value="C:plasma membrane"/>
    <property type="evidence" value="ECO:0007669"/>
    <property type="project" value="UniProtKB-SubCell"/>
</dbReference>
<dbReference type="Pfam" id="PF02632">
    <property type="entry name" value="BioY"/>
    <property type="match status" value="1"/>
</dbReference>
<keyword evidence="3 8" id="KW-0813">Transport</keyword>
<evidence type="ECO:0000256" key="7">
    <source>
        <dbReference type="ARBA" id="ARBA00023136"/>
    </source>
</evidence>
<reference evidence="11" key="1">
    <citation type="submission" date="2016-10" db="EMBL/GenBank/DDBJ databases">
        <authorList>
            <person name="Varghese N."/>
            <person name="Submissions S."/>
        </authorList>
    </citation>
    <scope>NUCLEOTIDE SEQUENCE [LARGE SCALE GENOMIC DNA]</scope>
    <source>
        <strain evidence="11">DSM 18579</strain>
    </source>
</reference>
<dbReference type="GO" id="GO:0015225">
    <property type="term" value="F:biotin transmembrane transporter activity"/>
    <property type="evidence" value="ECO:0007669"/>
    <property type="project" value="UniProtKB-UniRule"/>
</dbReference>
<evidence type="ECO:0000256" key="3">
    <source>
        <dbReference type="ARBA" id="ARBA00022448"/>
    </source>
</evidence>
<evidence type="ECO:0000256" key="9">
    <source>
        <dbReference type="SAM" id="Phobius"/>
    </source>
</evidence>
<feature type="transmembrane region" description="Helical" evidence="9">
    <location>
        <begin position="53"/>
        <end position="72"/>
    </location>
</feature>
<feature type="transmembrane region" description="Helical" evidence="9">
    <location>
        <begin position="147"/>
        <end position="167"/>
    </location>
</feature>
<dbReference type="RefSeq" id="WP_093317030.1">
    <property type="nucleotide sequence ID" value="NZ_FOHV01000002.1"/>
</dbReference>
<sequence length="181" mass="19488">MHTKDIVYIALFTAFMAALGVFPPVTLSFIAIPITAQSLGPMLAGSILGAKRGALSILLFCLLVAIGLPLLSGGRYGIAVFLGPTAGFIYGWIVSAFFIGLSYQILRSRLNLVIEFIILLIGGIGIVYTFGLLWLMWITDTSFKTALLGMLIFIPGDMIKIVIALFITRAIKRAYPAISAV</sequence>
<dbReference type="PANTHER" id="PTHR34295:SF4">
    <property type="entry name" value="BIOTIN TRANSPORTER BIOY-RELATED"/>
    <property type="match status" value="1"/>
</dbReference>
<feature type="transmembrane region" description="Helical" evidence="9">
    <location>
        <begin position="6"/>
        <end position="32"/>
    </location>
</feature>
<dbReference type="STRING" id="1123402.SAMN02583745_00269"/>
<gene>
    <name evidence="10" type="ORF">SAMN02583745_00269</name>
</gene>
<evidence type="ECO:0000256" key="1">
    <source>
        <dbReference type="ARBA" id="ARBA00004651"/>
    </source>
</evidence>
<keyword evidence="7 8" id="KW-0472">Membrane</keyword>
<keyword evidence="6 9" id="KW-1133">Transmembrane helix</keyword>
<keyword evidence="11" id="KW-1185">Reference proteome</keyword>
<proteinExistence type="inferred from homology"/>
<evidence type="ECO:0000256" key="5">
    <source>
        <dbReference type="ARBA" id="ARBA00022692"/>
    </source>
</evidence>
<feature type="transmembrane region" description="Helical" evidence="9">
    <location>
        <begin position="112"/>
        <end position="135"/>
    </location>
</feature>
<dbReference type="PIRSF" id="PIRSF016661">
    <property type="entry name" value="BioY"/>
    <property type="match status" value="1"/>
</dbReference>
<dbReference type="PANTHER" id="PTHR34295">
    <property type="entry name" value="BIOTIN TRANSPORTER BIOY"/>
    <property type="match status" value="1"/>
</dbReference>
<evidence type="ECO:0000256" key="2">
    <source>
        <dbReference type="ARBA" id="ARBA00010692"/>
    </source>
</evidence>
<feature type="transmembrane region" description="Helical" evidence="9">
    <location>
        <begin position="78"/>
        <end position="100"/>
    </location>
</feature>
<dbReference type="OrthoDB" id="9803495at2"/>
<evidence type="ECO:0000256" key="6">
    <source>
        <dbReference type="ARBA" id="ARBA00022989"/>
    </source>
</evidence>
<accession>A0A1H9YNE5</accession>
<evidence type="ECO:0000256" key="8">
    <source>
        <dbReference type="PIRNR" id="PIRNR016661"/>
    </source>
</evidence>
<name>A0A1H9YNE5_9GAMM</name>
<evidence type="ECO:0000313" key="11">
    <source>
        <dbReference type="Proteomes" id="UP000242642"/>
    </source>
</evidence>
<protein>
    <recommendedName>
        <fullName evidence="8">Biotin transporter</fullName>
    </recommendedName>
</protein>
<dbReference type="AlphaFoldDB" id="A0A1H9YNE5"/>
<comment type="similarity">
    <text evidence="2 8">Belongs to the BioY family.</text>
</comment>
<dbReference type="Gene3D" id="1.10.1760.20">
    <property type="match status" value="1"/>
</dbReference>
<dbReference type="EMBL" id="FOHV01000002">
    <property type="protein sequence ID" value="SES70585.1"/>
    <property type="molecule type" value="Genomic_DNA"/>
</dbReference>
<keyword evidence="4 8" id="KW-1003">Cell membrane</keyword>
<dbReference type="InterPro" id="IPR003784">
    <property type="entry name" value="BioY"/>
</dbReference>
<evidence type="ECO:0000313" key="10">
    <source>
        <dbReference type="EMBL" id="SES70585.1"/>
    </source>
</evidence>
<keyword evidence="5 9" id="KW-0812">Transmembrane</keyword>
<dbReference type="Proteomes" id="UP000242642">
    <property type="component" value="Unassembled WGS sequence"/>
</dbReference>
<evidence type="ECO:0000256" key="4">
    <source>
        <dbReference type="ARBA" id="ARBA00022475"/>
    </source>
</evidence>